<dbReference type="Proteomes" id="UP001244207">
    <property type="component" value="Unassembled WGS sequence"/>
</dbReference>
<evidence type="ECO:0000313" key="2">
    <source>
        <dbReference type="Proteomes" id="UP001244207"/>
    </source>
</evidence>
<dbReference type="EMBL" id="JAHMHS010000014">
    <property type="protein sequence ID" value="KAK1728912.1"/>
    <property type="molecule type" value="Genomic_DNA"/>
</dbReference>
<accession>A0AAD8XK86</accession>
<dbReference type="AlphaFoldDB" id="A0AAD8XK86"/>
<organism evidence="1 2">
    <name type="scientific">Glomerella acutata</name>
    <name type="common">Colletotrichum acutatum</name>
    <dbReference type="NCBI Taxonomy" id="27357"/>
    <lineage>
        <taxon>Eukaryota</taxon>
        <taxon>Fungi</taxon>
        <taxon>Dikarya</taxon>
        <taxon>Ascomycota</taxon>
        <taxon>Pezizomycotina</taxon>
        <taxon>Sordariomycetes</taxon>
        <taxon>Hypocreomycetidae</taxon>
        <taxon>Glomerellales</taxon>
        <taxon>Glomerellaceae</taxon>
        <taxon>Colletotrichum</taxon>
        <taxon>Colletotrichum acutatum species complex</taxon>
    </lineage>
</organism>
<dbReference type="RefSeq" id="XP_060368967.1">
    <property type="nucleotide sequence ID" value="XM_060503576.1"/>
</dbReference>
<comment type="caution">
    <text evidence="1">The sequence shown here is derived from an EMBL/GenBank/DDBJ whole genome shotgun (WGS) entry which is preliminary data.</text>
</comment>
<reference evidence="1" key="1">
    <citation type="submission" date="2021-12" db="EMBL/GenBank/DDBJ databases">
        <title>Comparative genomics, transcriptomics and evolutionary studies reveal genomic signatures of adaptation to plant cell wall in hemibiotrophic fungi.</title>
        <authorList>
            <consortium name="DOE Joint Genome Institute"/>
            <person name="Baroncelli R."/>
            <person name="Diaz J.F."/>
            <person name="Benocci T."/>
            <person name="Peng M."/>
            <person name="Battaglia E."/>
            <person name="Haridas S."/>
            <person name="Andreopoulos W."/>
            <person name="Labutti K."/>
            <person name="Pangilinan J."/>
            <person name="Floch G.L."/>
            <person name="Makela M.R."/>
            <person name="Henrissat B."/>
            <person name="Grigoriev I.V."/>
            <person name="Crouch J.A."/>
            <person name="De Vries R.P."/>
            <person name="Sukno S.A."/>
            <person name="Thon M.R."/>
        </authorList>
    </citation>
    <scope>NUCLEOTIDE SEQUENCE</scope>
    <source>
        <strain evidence="1">CBS 112980</strain>
    </source>
</reference>
<proteinExistence type="predicted"/>
<feature type="non-terminal residue" evidence="1">
    <location>
        <position position="1"/>
    </location>
</feature>
<evidence type="ECO:0000313" key="1">
    <source>
        <dbReference type="EMBL" id="KAK1728912.1"/>
    </source>
</evidence>
<feature type="non-terminal residue" evidence="1">
    <location>
        <position position="207"/>
    </location>
</feature>
<dbReference type="GeneID" id="85387475"/>
<protein>
    <submittedName>
        <fullName evidence="1">Uncharacterized protein</fullName>
    </submittedName>
</protein>
<sequence>DMDWGSPESGEVEPISWAHLSHGAQWVLLEAVCESESFASATRALGLITPDVIDFVVAYIQYHRQIQEWSETCDKMDTSELLDLIHSQGPPRDGMNVLHQPDLPTHTIQPDEYEKSCQYLRQSGLGEYIQVLQKCRGISEGFLQIPIEREILASCIAILEKGKNSSDLHDIDIPSYNGPPHWHDQFNEKHHELVNRLIQIQAYFPYL</sequence>
<keyword evidence="2" id="KW-1185">Reference proteome</keyword>
<name>A0AAD8XK86_GLOAC</name>
<gene>
    <name evidence="1" type="ORF">BDZ83DRAFT_562310</name>
</gene>